<dbReference type="PROSITE" id="PS51352">
    <property type="entry name" value="THIOREDOXIN_2"/>
    <property type="match status" value="1"/>
</dbReference>
<dbReference type="Pfam" id="PF00085">
    <property type="entry name" value="Thioredoxin"/>
    <property type="match status" value="1"/>
</dbReference>
<dbReference type="Proteomes" id="UP000738325">
    <property type="component" value="Unassembled WGS sequence"/>
</dbReference>
<feature type="domain" description="Thioredoxin" evidence="1">
    <location>
        <begin position="91"/>
        <end position="244"/>
    </location>
</feature>
<dbReference type="PANTHER" id="PTHR42852">
    <property type="entry name" value="THIOL:DISULFIDE INTERCHANGE PROTEIN DSBE"/>
    <property type="match status" value="1"/>
</dbReference>
<reference evidence="2" key="1">
    <citation type="journal article" date="2020" name="Fungal Divers.">
        <title>Resolving the Mortierellaceae phylogeny through synthesis of multi-gene phylogenetics and phylogenomics.</title>
        <authorList>
            <person name="Vandepol N."/>
            <person name="Liber J."/>
            <person name="Desiro A."/>
            <person name="Na H."/>
            <person name="Kennedy M."/>
            <person name="Barry K."/>
            <person name="Grigoriev I.V."/>
            <person name="Miller A.N."/>
            <person name="O'Donnell K."/>
            <person name="Stajich J.E."/>
            <person name="Bonito G."/>
        </authorList>
    </citation>
    <scope>NUCLEOTIDE SEQUENCE</scope>
    <source>
        <strain evidence="2">REB-010B</strain>
    </source>
</reference>
<proteinExistence type="predicted"/>
<keyword evidence="3" id="KW-1185">Reference proteome</keyword>
<dbReference type="InterPro" id="IPR050553">
    <property type="entry name" value="Thioredoxin_ResA/DsbE_sf"/>
</dbReference>
<evidence type="ECO:0000313" key="3">
    <source>
        <dbReference type="Proteomes" id="UP000738325"/>
    </source>
</evidence>
<evidence type="ECO:0000259" key="1">
    <source>
        <dbReference type="PROSITE" id="PS51352"/>
    </source>
</evidence>
<dbReference type="CDD" id="cd02966">
    <property type="entry name" value="TlpA_like_family"/>
    <property type="match status" value="1"/>
</dbReference>
<sequence length="258" mass="28899">MPRIPLTDTEKQLVDAYTNILEKPFVDKYEDRWEDETFDRAVDQFKTRAMEIGFADPFELLSLFKIESYEAVRAQLKRGPAPCFRPGWKSPILGHKIDPLAITAMCKHISGPVFRGEERVVVLDMWASWCDPCLQSGPGVSQLADEFAGKIAFIGINNESMFGATRPPEEDLLVTFLEEHRDDFRYTIMLDNAEGFAKDAIYKTSGYKAIPCSVLLVDGVVVFVGSPMESFQTVVEQALESIAPPSSSPTSSRSSREE</sequence>
<dbReference type="OrthoDB" id="2121326at2759"/>
<dbReference type="InterPro" id="IPR036249">
    <property type="entry name" value="Thioredoxin-like_sf"/>
</dbReference>
<organism evidence="2 3">
    <name type="scientific">Dissophora globulifera</name>
    <dbReference type="NCBI Taxonomy" id="979702"/>
    <lineage>
        <taxon>Eukaryota</taxon>
        <taxon>Fungi</taxon>
        <taxon>Fungi incertae sedis</taxon>
        <taxon>Mucoromycota</taxon>
        <taxon>Mortierellomycotina</taxon>
        <taxon>Mortierellomycetes</taxon>
        <taxon>Mortierellales</taxon>
        <taxon>Mortierellaceae</taxon>
        <taxon>Dissophora</taxon>
    </lineage>
</organism>
<dbReference type="InterPro" id="IPR013766">
    <property type="entry name" value="Thioredoxin_domain"/>
</dbReference>
<accession>A0A9P6URQ7</accession>
<gene>
    <name evidence="2" type="ORF">BGZ99_006715</name>
</gene>
<dbReference type="AlphaFoldDB" id="A0A9P6URQ7"/>
<name>A0A9P6URQ7_9FUNG</name>
<dbReference type="EMBL" id="JAAAIP010000462">
    <property type="protein sequence ID" value="KAG0316734.1"/>
    <property type="molecule type" value="Genomic_DNA"/>
</dbReference>
<dbReference type="SUPFAM" id="SSF52833">
    <property type="entry name" value="Thioredoxin-like"/>
    <property type="match status" value="1"/>
</dbReference>
<dbReference type="PANTHER" id="PTHR42852:SF17">
    <property type="entry name" value="THIOREDOXIN-LIKE PROTEIN HI_1115"/>
    <property type="match status" value="1"/>
</dbReference>
<protein>
    <recommendedName>
        <fullName evidence="1">Thioredoxin domain-containing protein</fullName>
    </recommendedName>
</protein>
<dbReference type="Gene3D" id="3.40.30.10">
    <property type="entry name" value="Glutaredoxin"/>
    <property type="match status" value="1"/>
</dbReference>
<evidence type="ECO:0000313" key="2">
    <source>
        <dbReference type="EMBL" id="KAG0316734.1"/>
    </source>
</evidence>
<comment type="caution">
    <text evidence="2">The sequence shown here is derived from an EMBL/GenBank/DDBJ whole genome shotgun (WGS) entry which is preliminary data.</text>
</comment>